<organism evidence="4 5">
    <name type="scientific">Lactococcus lactis subsp. lactis</name>
    <name type="common">Streptococcus lactis</name>
    <dbReference type="NCBI Taxonomy" id="1360"/>
    <lineage>
        <taxon>Bacteria</taxon>
        <taxon>Bacillati</taxon>
        <taxon>Bacillota</taxon>
        <taxon>Bacilli</taxon>
        <taxon>Lactobacillales</taxon>
        <taxon>Streptococcaceae</taxon>
        <taxon>Lactococcus</taxon>
    </lineage>
</organism>
<sequence>MQRRTIITIFSTLIAVVFLFLGTFIALKLTSSTVAVSAVVKDEQGDVYANKSIRIGNKTVTTDGYGQFFTHIKTNHNYAVKQENVNFTIKANKNGKLQTTGSLKENLELQTPNKTVKFTVRTGVAYFGKVSDYSYVDNKLTLSSHFQLKSGDKVVLEPTKEYPSGLALKVKSVTSSSGKIQAITIPTTIQNVLTNLQIHTGQVSGRELTNITSNNTEDTDFKLEPTDLKVSGKANLEISHNSFSKDFDNGKKSQIKLSGNLSGSTDISGKFQVDANYNFVNKNKDYIKAESSLAVTSKAAAKFTAEYGIKGKNGKMIEIASYQTPIPFVTIPVKFYLNAKAQFNTSFENTFNPTITANADFKNGLQIKYNEATPQSNLSFDGSIKGDYGLVIGPDLTAYFAELFTIGTKVGFDGEANVSGKYSTLGDNSFSGKGTMNFGVYLLAESPFLNSISGEKGTFSIEKNIFKTEIFSEKIKSGQGDVKAANEAVEKAEKTKSDAESKTSKQQMDIRGVSSGDLSSIKGTWKNSIGNTITVTSNTIEATDFLNGIIITANGTRSNDGDSPGAGGFGTSESGGFKTGQSIISGKSYDSGSDIINGSLLVPTNGSISTPQLFLIPAGIDFSKVIPTGEQFDGNSEKTKIVPTQGDVSNKSKDRMVFAQTGIPTVGTVPTEITDDSFVYYKVMDEINSISTYNQAMIDSDVKKAQEAINKLSQEWEKDSKNSLQARLDKLESKDRE</sequence>
<feature type="transmembrane region" description="Helical" evidence="2">
    <location>
        <begin position="7"/>
        <end position="27"/>
    </location>
</feature>
<dbReference type="Proteomes" id="UP000053058">
    <property type="component" value="Unassembled WGS sequence"/>
</dbReference>
<dbReference type="RefSeq" id="WP_058219375.1">
    <property type="nucleotide sequence ID" value="NZ_LKLN01000027.1"/>
</dbReference>
<evidence type="ECO:0000256" key="2">
    <source>
        <dbReference type="SAM" id="Phobius"/>
    </source>
</evidence>
<dbReference type="AlphaFoldDB" id="A0A0V8CZ31"/>
<evidence type="ECO:0000259" key="3">
    <source>
        <dbReference type="Pfam" id="PF19804"/>
    </source>
</evidence>
<accession>A0A0V8CZ31</accession>
<dbReference type="PATRIC" id="fig|1360.105.peg.1083"/>
<dbReference type="Pfam" id="PF19804">
    <property type="entry name" value="DUF6287"/>
    <property type="match status" value="1"/>
</dbReference>
<proteinExistence type="predicted"/>
<feature type="region of interest" description="Disordered" evidence="1">
    <location>
        <begin position="488"/>
        <end position="509"/>
    </location>
</feature>
<keyword evidence="2" id="KW-0812">Transmembrane</keyword>
<feature type="compositionally biased region" description="Basic and acidic residues" evidence="1">
    <location>
        <begin position="488"/>
        <end position="503"/>
    </location>
</feature>
<reference evidence="5" key="1">
    <citation type="submission" date="2015-10" db="EMBL/GenBank/DDBJ databases">
        <title>Draft Genome Sequences of 11 Lactococcus lactis subspecies cremoris strains.</title>
        <authorList>
            <person name="Wels M."/>
            <person name="Backus L."/>
            <person name="Boekhorst J."/>
            <person name="Dijkstra A."/>
            <person name="Beerthuizen M."/>
            <person name="Kelly W."/>
            <person name="Siezen R."/>
            <person name="Bachmann H."/>
            <person name="Van Hijum S."/>
        </authorList>
    </citation>
    <scope>NUCLEOTIDE SEQUENCE [LARGE SCALE GENOMIC DNA]</scope>
    <source>
        <strain evidence="5">KF282</strain>
    </source>
</reference>
<name>A0A0V8CZ31_LACLL</name>
<dbReference type="InterPro" id="IPR046254">
    <property type="entry name" value="DUF6287"/>
</dbReference>
<keyword evidence="2" id="KW-1133">Transmembrane helix</keyword>
<keyword evidence="2" id="KW-0472">Membrane</keyword>
<gene>
    <name evidence="4" type="ORF">KF282_0968</name>
</gene>
<comment type="caution">
    <text evidence="4">The sequence shown here is derived from an EMBL/GenBank/DDBJ whole genome shotgun (WGS) entry which is preliminary data.</text>
</comment>
<feature type="domain" description="DUF6287" evidence="3">
    <location>
        <begin position="506"/>
        <end position="538"/>
    </location>
</feature>
<protein>
    <recommendedName>
        <fullName evidence="3">DUF6287 domain-containing protein</fullName>
    </recommendedName>
</protein>
<feature type="region of interest" description="Disordered" evidence="1">
    <location>
        <begin position="556"/>
        <end position="577"/>
    </location>
</feature>
<evidence type="ECO:0000256" key="1">
    <source>
        <dbReference type="SAM" id="MobiDB-lite"/>
    </source>
</evidence>
<evidence type="ECO:0000313" key="5">
    <source>
        <dbReference type="Proteomes" id="UP000053058"/>
    </source>
</evidence>
<dbReference type="EMBL" id="LKLN01000027">
    <property type="protein sequence ID" value="KSU06571.1"/>
    <property type="molecule type" value="Genomic_DNA"/>
</dbReference>
<evidence type="ECO:0000313" key="4">
    <source>
        <dbReference type="EMBL" id="KSU06571.1"/>
    </source>
</evidence>